<dbReference type="AlphaFoldDB" id="A0A6J4MS15"/>
<accession>A0A6J4MS15</accession>
<dbReference type="GO" id="GO:0003676">
    <property type="term" value="F:nucleic acid binding"/>
    <property type="evidence" value="ECO:0007669"/>
    <property type="project" value="InterPro"/>
</dbReference>
<protein>
    <recommendedName>
        <fullName evidence="1">Integrase catalytic domain-containing protein</fullName>
    </recommendedName>
</protein>
<reference evidence="2" key="1">
    <citation type="submission" date="2020-02" db="EMBL/GenBank/DDBJ databases">
        <authorList>
            <person name="Meier V. D."/>
        </authorList>
    </citation>
    <scope>NUCLEOTIDE SEQUENCE</scope>
    <source>
        <strain evidence="2">AVDCRST_MAG93</strain>
    </source>
</reference>
<evidence type="ECO:0000313" key="2">
    <source>
        <dbReference type="EMBL" id="CAA9367191.1"/>
    </source>
</evidence>
<proteinExistence type="predicted"/>
<feature type="non-terminal residue" evidence="2">
    <location>
        <position position="1"/>
    </location>
</feature>
<dbReference type="InterPro" id="IPR036397">
    <property type="entry name" value="RNaseH_sf"/>
</dbReference>
<feature type="domain" description="Integrase catalytic" evidence="1">
    <location>
        <begin position="59"/>
        <end position="235"/>
    </location>
</feature>
<dbReference type="InterPro" id="IPR001584">
    <property type="entry name" value="Integrase_cat-core"/>
</dbReference>
<dbReference type="SUPFAM" id="SSF53098">
    <property type="entry name" value="Ribonuclease H-like"/>
    <property type="match status" value="1"/>
</dbReference>
<dbReference type="PANTHER" id="PTHR47515">
    <property type="entry name" value="LOW CALCIUM RESPONSE LOCUS PROTEIN T"/>
    <property type="match status" value="1"/>
</dbReference>
<dbReference type="InterPro" id="IPR012337">
    <property type="entry name" value="RNaseH-like_sf"/>
</dbReference>
<dbReference type="PANTHER" id="PTHR47515:SF2">
    <property type="entry name" value="INTEGRASE CORE DOMAIN PROTEIN"/>
    <property type="match status" value="1"/>
</dbReference>
<name>A0A6J4MS15_9CHLR</name>
<dbReference type="PROSITE" id="PS50994">
    <property type="entry name" value="INTEGRASE"/>
    <property type="match status" value="1"/>
</dbReference>
<sequence>FWRRKSRSQAPAPRMPAETIALIQEMASNNRLWGVKRIQGELLKLDITVSKRTIARYIRPVRPRRASGQNWAMFLQNHAREIWACDFLQLHDAFFRPMFAFFITELGSRRIVYVGVTRSPTDAWVAQQLCEATPFGETPKFLIRDNDAKYGAHFEAVATGSGIAVLRTPIRAPRANAFAERWVRSVREECLDRILILNERHLNRVLMAYVDYYNHARPHQGINQRCPIRLESSARDGPIERRDILRGVLHDYYRRAA</sequence>
<organism evidence="2">
    <name type="scientific">uncultured Chloroflexia bacterium</name>
    <dbReference type="NCBI Taxonomy" id="1672391"/>
    <lineage>
        <taxon>Bacteria</taxon>
        <taxon>Bacillati</taxon>
        <taxon>Chloroflexota</taxon>
        <taxon>Chloroflexia</taxon>
        <taxon>environmental samples</taxon>
    </lineage>
</organism>
<evidence type="ECO:0000259" key="1">
    <source>
        <dbReference type="PROSITE" id="PS50994"/>
    </source>
</evidence>
<dbReference type="EMBL" id="CADCTR010002720">
    <property type="protein sequence ID" value="CAA9367191.1"/>
    <property type="molecule type" value="Genomic_DNA"/>
</dbReference>
<dbReference type="GO" id="GO:0015074">
    <property type="term" value="P:DNA integration"/>
    <property type="evidence" value="ECO:0007669"/>
    <property type="project" value="InterPro"/>
</dbReference>
<gene>
    <name evidence="2" type="ORF">AVDCRST_MAG93-8071</name>
</gene>
<dbReference type="Pfam" id="PF13683">
    <property type="entry name" value="rve_3"/>
    <property type="match status" value="1"/>
</dbReference>
<dbReference type="Gene3D" id="3.30.420.10">
    <property type="entry name" value="Ribonuclease H-like superfamily/Ribonuclease H"/>
    <property type="match status" value="1"/>
</dbReference>